<gene>
    <name evidence="3" type="ORF">BJ984_003115</name>
</gene>
<name>A0A852SSX4_9MICO</name>
<sequence>MSPSRSVGVLLAAGAGRRMGRPKALVTASDGEPWLTHGVQVLLEGGCDEVLVVLGAAADEARPLLAGLLVDPRVGTTDARTWAEGLSASLAHGVGAAVEAGADVVVVTLVDLPGLRPEAVERLRAGAHRRTLAQAFYEGRPGHPVVIGSEHAEALIAALDASHADRGARAFLVANGATEVDCSDLGGGDDVDRPVRASGAPAESRE</sequence>
<dbReference type="GO" id="GO:0016779">
    <property type="term" value="F:nucleotidyltransferase activity"/>
    <property type="evidence" value="ECO:0007669"/>
    <property type="project" value="UniProtKB-KW"/>
</dbReference>
<keyword evidence="3" id="KW-0808">Transferase</keyword>
<dbReference type="Proteomes" id="UP000549913">
    <property type="component" value="Unassembled WGS sequence"/>
</dbReference>
<evidence type="ECO:0000259" key="2">
    <source>
        <dbReference type="Pfam" id="PF12804"/>
    </source>
</evidence>
<dbReference type="AlphaFoldDB" id="A0A852SSX4"/>
<dbReference type="SUPFAM" id="SSF53448">
    <property type="entry name" value="Nucleotide-diphospho-sugar transferases"/>
    <property type="match status" value="1"/>
</dbReference>
<dbReference type="RefSeq" id="WP_179548794.1">
    <property type="nucleotide sequence ID" value="NZ_BSEW01000002.1"/>
</dbReference>
<dbReference type="EMBL" id="JACCBM010000001">
    <property type="protein sequence ID" value="NYD71957.1"/>
    <property type="molecule type" value="Genomic_DNA"/>
</dbReference>
<dbReference type="Gene3D" id="3.90.550.10">
    <property type="entry name" value="Spore Coat Polysaccharide Biosynthesis Protein SpsA, Chain A"/>
    <property type="match status" value="1"/>
</dbReference>
<evidence type="ECO:0000313" key="4">
    <source>
        <dbReference type="Proteomes" id="UP000549913"/>
    </source>
</evidence>
<dbReference type="PANTHER" id="PTHR43777:SF1">
    <property type="entry name" value="MOLYBDENUM COFACTOR CYTIDYLYLTRANSFERASE"/>
    <property type="match status" value="1"/>
</dbReference>
<dbReference type="Pfam" id="PF12804">
    <property type="entry name" value="NTP_transf_3"/>
    <property type="match status" value="1"/>
</dbReference>
<keyword evidence="4" id="KW-1185">Reference proteome</keyword>
<comment type="caution">
    <text evidence="3">The sequence shown here is derived from an EMBL/GenBank/DDBJ whole genome shotgun (WGS) entry which is preliminary data.</text>
</comment>
<reference evidence="3 4" key="1">
    <citation type="submission" date="2020-07" db="EMBL/GenBank/DDBJ databases">
        <title>Sequencing the genomes of 1000 actinobacteria strains.</title>
        <authorList>
            <person name="Klenk H.-P."/>
        </authorList>
    </citation>
    <scope>NUCLEOTIDE SEQUENCE [LARGE SCALE GENOMIC DNA]</scope>
    <source>
        <strain evidence="3 4">DSM 26474</strain>
    </source>
</reference>
<evidence type="ECO:0000256" key="1">
    <source>
        <dbReference type="SAM" id="MobiDB-lite"/>
    </source>
</evidence>
<organism evidence="3 4">
    <name type="scientific">Herbiconiux flava</name>
    <dbReference type="NCBI Taxonomy" id="881268"/>
    <lineage>
        <taxon>Bacteria</taxon>
        <taxon>Bacillati</taxon>
        <taxon>Actinomycetota</taxon>
        <taxon>Actinomycetes</taxon>
        <taxon>Micrococcales</taxon>
        <taxon>Microbacteriaceae</taxon>
        <taxon>Herbiconiux</taxon>
    </lineage>
</organism>
<proteinExistence type="predicted"/>
<dbReference type="InterPro" id="IPR029044">
    <property type="entry name" value="Nucleotide-diphossugar_trans"/>
</dbReference>
<feature type="domain" description="MobA-like NTP transferase" evidence="2">
    <location>
        <begin position="8"/>
        <end position="173"/>
    </location>
</feature>
<dbReference type="InterPro" id="IPR025877">
    <property type="entry name" value="MobA-like_NTP_Trfase"/>
</dbReference>
<evidence type="ECO:0000313" key="3">
    <source>
        <dbReference type="EMBL" id="NYD71957.1"/>
    </source>
</evidence>
<feature type="region of interest" description="Disordered" evidence="1">
    <location>
        <begin position="184"/>
        <end position="206"/>
    </location>
</feature>
<accession>A0A852SSX4</accession>
<keyword evidence="3" id="KW-0548">Nucleotidyltransferase</keyword>
<protein>
    <submittedName>
        <fullName evidence="3">CTP:molybdopterin cytidylyltransferase MocA</fullName>
    </submittedName>
</protein>
<dbReference type="PANTHER" id="PTHR43777">
    <property type="entry name" value="MOLYBDENUM COFACTOR CYTIDYLYLTRANSFERASE"/>
    <property type="match status" value="1"/>
</dbReference>